<dbReference type="EMBL" id="CP090171">
    <property type="protein sequence ID" value="UJO21531.1"/>
    <property type="molecule type" value="Genomic_DNA"/>
</dbReference>
<evidence type="ECO:0000313" key="3">
    <source>
        <dbReference type="EMBL" id="UJO21531.1"/>
    </source>
</evidence>
<dbReference type="Pfam" id="PF05705">
    <property type="entry name" value="DUF829"/>
    <property type="match status" value="1"/>
</dbReference>
<dbReference type="AlphaFoldDB" id="A0A9Q8PFH2"/>
<name>A0A9Q8PFH2_PASFU</name>
<proteinExistence type="predicted"/>
<dbReference type="InterPro" id="IPR008547">
    <property type="entry name" value="DUF829_TMEM53"/>
</dbReference>
<keyword evidence="2" id="KW-0812">Transmembrane</keyword>
<organism evidence="3 4">
    <name type="scientific">Passalora fulva</name>
    <name type="common">Tomato leaf mold</name>
    <name type="synonym">Cladosporium fulvum</name>
    <dbReference type="NCBI Taxonomy" id="5499"/>
    <lineage>
        <taxon>Eukaryota</taxon>
        <taxon>Fungi</taxon>
        <taxon>Dikarya</taxon>
        <taxon>Ascomycota</taxon>
        <taxon>Pezizomycotina</taxon>
        <taxon>Dothideomycetes</taxon>
        <taxon>Dothideomycetidae</taxon>
        <taxon>Mycosphaerellales</taxon>
        <taxon>Mycosphaerellaceae</taxon>
        <taxon>Fulvia</taxon>
    </lineage>
</organism>
<dbReference type="GeneID" id="71989143"/>
<dbReference type="RefSeq" id="XP_047765897.1">
    <property type="nucleotide sequence ID" value="XM_047908413.1"/>
</dbReference>
<keyword evidence="4" id="KW-1185">Reference proteome</keyword>
<gene>
    <name evidence="3" type="ORF">CLAFUR5_09265</name>
</gene>
<protein>
    <submittedName>
        <fullName evidence="3">Uncharacterized protein</fullName>
    </submittedName>
</protein>
<dbReference type="OrthoDB" id="77878at2759"/>
<sequence length="277" mass="31968">MDYRDEEALVRTSFENARNNGNLSPRGNRSRSSTPPWDQDNTLTMPPKTIILGVWPHARSDHIEYYVRGYESLYPTAKLLLLQHSRTSTKHIETVVSTLICDEEKQRLPFQQPSVLVHLFGDDAAAQVCRLLRSYRMRTAQTLDVKSIILDSTPVIVAPDHQILRRSPVQLLVFIWILITSVFWGVNSTMSLLFSGSNGTDVRGDLHDPDLLPATAKKCYIFPENDLMFAWDSPSIDDPQCHRHDFRIRRNSIDHKQHWTSNQERYWLGVENAWDGR</sequence>
<evidence type="ECO:0000256" key="2">
    <source>
        <dbReference type="SAM" id="Phobius"/>
    </source>
</evidence>
<evidence type="ECO:0000313" key="4">
    <source>
        <dbReference type="Proteomes" id="UP000756132"/>
    </source>
</evidence>
<reference evidence="3" key="1">
    <citation type="submission" date="2021-12" db="EMBL/GenBank/DDBJ databases">
        <authorList>
            <person name="Zaccaron A."/>
            <person name="Stergiopoulos I."/>
        </authorList>
    </citation>
    <scope>NUCLEOTIDE SEQUENCE</scope>
    <source>
        <strain evidence="3">Race5_Kim</strain>
    </source>
</reference>
<dbReference type="Proteomes" id="UP000756132">
    <property type="component" value="Chromosome 9"/>
</dbReference>
<keyword evidence="2" id="KW-1133">Transmembrane helix</keyword>
<accession>A0A9Q8PFH2</accession>
<feature type="region of interest" description="Disordered" evidence="1">
    <location>
        <begin position="14"/>
        <end position="42"/>
    </location>
</feature>
<evidence type="ECO:0000256" key="1">
    <source>
        <dbReference type="SAM" id="MobiDB-lite"/>
    </source>
</evidence>
<feature type="transmembrane region" description="Helical" evidence="2">
    <location>
        <begin position="171"/>
        <end position="194"/>
    </location>
</feature>
<keyword evidence="2" id="KW-0472">Membrane</keyword>
<dbReference type="KEGG" id="ffu:CLAFUR5_09265"/>
<reference evidence="3" key="2">
    <citation type="journal article" date="2022" name="Microb. Genom.">
        <title>A chromosome-scale genome assembly of the tomato pathogen Cladosporium fulvum reveals a compartmentalized genome architecture and the presence of a dispensable chromosome.</title>
        <authorList>
            <person name="Zaccaron A.Z."/>
            <person name="Chen L.H."/>
            <person name="Samaras A."/>
            <person name="Stergiopoulos I."/>
        </authorList>
    </citation>
    <scope>NUCLEOTIDE SEQUENCE</scope>
    <source>
        <strain evidence="3">Race5_Kim</strain>
    </source>
</reference>